<feature type="compositionally biased region" description="Low complexity" evidence="1">
    <location>
        <begin position="3989"/>
        <end position="4022"/>
    </location>
</feature>
<evidence type="ECO:0000313" key="4">
    <source>
        <dbReference type="Proteomes" id="UP000552560"/>
    </source>
</evidence>
<reference evidence="3 4" key="1">
    <citation type="journal article" date="2020" name="Front. Microbiol.">
        <title>Genetic Organization of the aprX-lipA2 Operon Affects the Proteolytic Potential of Pseudomonas Species in Milk.</title>
        <authorList>
            <person name="Maier C."/>
            <person name="Huptas C."/>
            <person name="von Neubeck M."/>
            <person name="Scherer S."/>
            <person name="Wenning M."/>
            <person name="Lucking G."/>
        </authorList>
    </citation>
    <scope>NUCLEOTIDE SEQUENCE [LARGE SCALE GENOMIC DNA]</scope>
    <source>
        <strain evidence="3 4">WS 4671</strain>
    </source>
</reference>
<dbReference type="InterPro" id="IPR008619">
    <property type="entry name" value="Filamentous_hemagglutn_rpt"/>
</dbReference>
<dbReference type="Pfam" id="PF05594">
    <property type="entry name" value="Fil_haemagg"/>
    <property type="match status" value="27"/>
</dbReference>
<dbReference type="Gene3D" id="2.160.20.10">
    <property type="entry name" value="Single-stranded right-handed beta-helix, Pectin lyase-like"/>
    <property type="match status" value="1"/>
</dbReference>
<comment type="caution">
    <text evidence="3">The sequence shown here is derived from an EMBL/GenBank/DDBJ whole genome shotgun (WGS) entry which is preliminary data.</text>
</comment>
<evidence type="ECO:0000313" key="3">
    <source>
        <dbReference type="EMBL" id="NMX97832.1"/>
    </source>
</evidence>
<dbReference type="Proteomes" id="UP000552560">
    <property type="component" value="Unassembled WGS sequence"/>
</dbReference>
<dbReference type="OrthoDB" id="2664633at2"/>
<protein>
    <submittedName>
        <fullName evidence="3">Filamentous hemagglutinin N-terminal domain-containing protein</fullName>
    </submittedName>
</protein>
<gene>
    <name evidence="3" type="ORF">HBO43_14615</name>
</gene>
<evidence type="ECO:0000259" key="2">
    <source>
        <dbReference type="SMART" id="SM00912"/>
    </source>
</evidence>
<feature type="domain" description="Filamentous haemagglutinin FhaB/tRNA nuclease CdiA-like TPS" evidence="2">
    <location>
        <begin position="64"/>
        <end position="185"/>
    </location>
</feature>
<evidence type="ECO:0000256" key="1">
    <source>
        <dbReference type="SAM" id="MobiDB-lite"/>
    </source>
</evidence>
<dbReference type="InterPro" id="IPR010069">
    <property type="entry name" value="CdiA_FHA1_rpt"/>
</dbReference>
<feature type="region of interest" description="Disordered" evidence="1">
    <location>
        <begin position="3308"/>
        <end position="3329"/>
    </location>
</feature>
<dbReference type="InterPro" id="IPR025157">
    <property type="entry name" value="Hemagglutinin_rpt"/>
</dbReference>
<proteinExistence type="predicted"/>
<organism evidence="3 4">
    <name type="scientific">Pseudomonas veronii</name>
    <dbReference type="NCBI Taxonomy" id="76761"/>
    <lineage>
        <taxon>Bacteria</taxon>
        <taxon>Pseudomonadati</taxon>
        <taxon>Pseudomonadota</taxon>
        <taxon>Gammaproteobacteria</taxon>
        <taxon>Pseudomonadales</taxon>
        <taxon>Pseudomonadaceae</taxon>
        <taxon>Pseudomonas</taxon>
    </lineage>
</organism>
<dbReference type="EMBL" id="JAAQWE010000012">
    <property type="protein sequence ID" value="NMX97832.1"/>
    <property type="molecule type" value="Genomic_DNA"/>
</dbReference>
<dbReference type="SMART" id="SM00912">
    <property type="entry name" value="Haemagg_act"/>
    <property type="match status" value="1"/>
</dbReference>
<accession>A0A7Y0ZTR4</accession>
<dbReference type="NCBIfam" id="TIGR01901">
    <property type="entry name" value="adhes_NPXG"/>
    <property type="match status" value="1"/>
</dbReference>
<dbReference type="Pfam" id="PF05860">
    <property type="entry name" value="TPS"/>
    <property type="match status" value="1"/>
</dbReference>
<feature type="region of interest" description="Disordered" evidence="1">
    <location>
        <begin position="3985"/>
        <end position="4022"/>
    </location>
</feature>
<dbReference type="InterPro" id="IPR012334">
    <property type="entry name" value="Pectin_lyas_fold"/>
</dbReference>
<dbReference type="SUPFAM" id="SSF51126">
    <property type="entry name" value="Pectin lyase-like"/>
    <property type="match status" value="1"/>
</dbReference>
<dbReference type="NCBIfam" id="TIGR01731">
    <property type="entry name" value="fil_hemag_20aa"/>
    <property type="match status" value="63"/>
</dbReference>
<sequence>MDVRQFAFLARQPSAALKNRTSFLGLPKRGLALILVNAMFWQPLLAQADGIVVNAPGTTLAQAGNGVPIVNIAAPNAAGLSHNQFHDYNVGAQGLILNNATDRTQSTQLGGIIVGNPNFTGQAASTILNEVNGGSPSQLRGYTEVAGQAAHVIVANPYGVSCNGCGFINTPQVTLTTGQAVIENGKVSRYQVDQGSVSVDGDGLNASNVGQFEIITRAAHINAQIQAQKLTVVAGRNDVDASTLNAAARAADGSAAPALAIDSSALGGMYAGTIRLVGTEAGVGVKLAGNMVAGGDIRIDANGHLNLGQTSAGNALNVTAQSLETQGAVYAGTDLAIKAQGDLSNTNNLAARDSITLDSGARLSNSGIIEAGVNADNSRNANGDVRLTAQTLDNTGNTIIASRDLTVNAAALVNQHGTLSAGRQAQVSADQVDNTNQGRIISAGSLGLTASQLLNNTGGLLSGTGNLNGTVGQLLNNAGELSSVGQVSLQVASLDNVAGLVSAGQALSLNASGALNNQGGRIAAGQAVQLTAGALDNSQKGALTSQGTLDLASGLVNNSAGGQISSTQGLHANLGSLDQHDGGRFYSTADMSLNLNSGLLDNRNGLLNASGQLTLKGLNTVNNHQGEISSAHGFSLAANSLDNGAGKLLSDQALTVQIAQVLNNGAGVISANGLQVAVGSLDNTAGRVASQSDVSLDLNRGQLTNLGGVINAPGQLLLSHLNGVDNRNGEISSTTSFSLLADNLDNSNGKLLSAQALTVHIAQALENAKGLVSAQALEVHGASLGNVGGTLSATGGLAVQVDGGLDNRNGQILAHTASVTVGALDNRQGQVQGDANLSLVGAGAIDNRQGTLATGQAFDLSAASLDNTNGSLTSNGQLTAQIAGQLLNQTGLFAATGDLQLSAASLDNRSLGRIIGKANSRLAVGQLDNRGGEVSSVNDLSVTGTGVDNSQGGHLLAGGALQLTLDRLDNQLKGILSGQHTVSINAGSLDNSGQGSVYAKDDLSLLLRNQFNNGQGVVRSDSRFSAQMGNLINDGGRISSAGPWALTSQSAVSNKGGELLSAAGLMLTSASLDNSVAGHLIGDGAVRVVTGALNNQGGRLTSADRLDLSAAQVDNSGAGRIASTQALNASVTGLDQHAGGQLYSTASLTLDLNHGLLNNAGGLIHAPGALLLNHLDNVDNSGGEISSAQAFTFAAQNLDNSAGKLISDQALTLTVAQLLTNLNGEISAAGLKAQAGTLDNTHGLLSSSTDLGLTVAGYLVNDNGEVSSAGASVVNAATLSNKRGQMLGDNSLDLNVSGALGNNGGTLGAGQRLQVKSASLDNSQSGSLVSDGSLSATVDGLLDNHARGSVQAKGAVDIQSASLDNRTGAIRTNGNLNLHTGQVDNRQGVINSKQALGFVGQSLNNSNGLTSATGPVQLAFDTVSNDKGRIASQGDLDATLGALTQQGGELVAQGNLTLNANTLDNRNGGLVAATKALKLSIDSVDNRVGEISSQQSVSLSGQYLDNSGGKLLAATALELAVAQVINQAKGLVFAQDAHLVGTRLDNTQGSVAAQHSLAIQLAPAMLPGASLINAGGTLSSEGGLTLLGQRLDNTGGKVSSAGLLSVTSAGDLLNLGGTFDSAQGLALSSASLDNSQQGLIKSDGASSITTGQFNNATGGQLTSTGKLDLTAAQVNNGGRIASADVLSANLTGLTQQNGQLFSNTQLNLNLNGGDLSNSGLINAPILLLSNLGNLSNQGGEISSQNAFSLAARSLDNSNGKLISNQALTLTADQQLGNVNGHISAVGFTARSTQMDNTDGIISSHDGVDISARDLLTNLRGSLVGDGSLLLTTASLDNRAGQVAGKADTTLNAGVINNQKGQVISTDTLHLRGASLDNRTGLVGATNALKLDVGSVDNRAGELNGSADVSVNGQQLNNSDGGKLFAANALSLVVDQLLNRTLGQLNGQRVTLTGSTLDNSGGKVFSQQPLVLNLTGDVNNTQGLLSSESQLTLNAANLINAQGSVSSAQDLTLGLSGQVNNLGGELVTDGALNLHSAGLGNGQGNISGKGALALVTGDLTNQSGSISSGDTLSLTAGQLSNGGSIGSHNALTASVTGLDQQGGKLFSNGALTLDVNNGLLSNTDGLINSAGLLQLNHLTDVTNHNGEISSGQAFTLVAQNLDNSNGKLLSNQWLTLRVNQTLSNIKGLIGAASLDAHAASVDNSNGTLNSRGDLQLTSDGLLNNTGLGLIHSQGNLNLTAGSLNTGSGGEVSALGTLDLSTSALTSANGRVTGEQRVTLDLNNGDLDNHGGLILGKGPLAINHLRDLNNQGGEVSSQQNLVLAARALDNSAGKLISSQALTLGAANLINANGLVSGWQSLGFAGGSLDNRNNGTFSSRSGAMAVNLTGALLNSGAGALVSQGRLDISAASLDNSGGGILSSAAGQGLTVSGLLNNSGGGLIDSGATLDVQAATLSNDAGALNAQQALAVNANDLGNAAGTLASNGAMTLNLLGNLTNTNGKLASAGPLLLQRAAQVNNQGGQIVSQNLLSLFAGAIDNSQHGTLAGTGSVAINASGAVQNNADGLIYSQGADVQLRAAGLANSRGVVQGQNGLTLNISGDVDNQSGKLIAQTGDLTLNANNLDNRGGTFASLNGALQAQIVGVLRNGYDLNNNRQGGTVQGQRLNLQAAMFDNYGGRVSAQGGDALVTTGNFDNRNGGLYATGLVSVSGNDFDNSGDNDGQIAGQQIDLSLRGALNNRLGVVESQSTLKVSAASLDNGNGRLRALGNAGTTEFAIGGLLDNTNGVLETANSNLILGAGSLQNVGGSVLHVGNGNFTIAPSNLNSVGGSLVTRGGLTIAQDTWTNSSVIQAGRLTVNVNTLNQTADGQLLASSALTGTGENWSTNGLIASDGSLDLHLGGTLNGAGRITSQGDLSLSAAQLNLSNTASVAGGGLTSANITGTLNNAGRLTSANDLIINAGAINNTATLGSAQKLTATSGALLNDHGLIFSGGDMSLRVDTLTNSYADVYSLGNLSIDRDGQGGLATQILNSSSSLQSDGNMSLAASTIQNVRAVLTTSAGGIYTASITEFPCIEGPNYAGDCSGKQNHLWQIDQREKLEVTASSAASSITAGQNLSIAGGDVVNASSTIGAGGNLGVVANNLTNSGVETGETDTWRLFVSERTRHPEMWYDAAAAFNNRYSVGGAAYNASDLSGLAGAMAGFIGITEAERTVLRRVTQISAGDQTYAGVIQAGGAVNVKAQANIDNSVVRPGFTYVGAGAKTGTGAAGASGAGAFSTRITVNGQLPPDLAQRQINPLTLPGFSLPTGQNGLFRLSGQGSSAPAQGNNAPGWSVSGASLQLDQHQITTPTHQGRVIQINAPTQDAAGSLQLNLATRQASGIGASSSGVGTIGDGGGASIQTPGRSSAADASQVVAIGTQNAGGGAASSAVVASHPNLDLPAQATDHGSTVVVNAPSIPGVTPVAPAATTGDKPSPVASQSIARVQGLPGTQPVSQPQKYLIETNPVLTDLKQFMSSDYLLSGLGYNPDDSAKRLGDGLYEQRLVEQAVVARTGQRFIDGQNTDSGMLKYLMDNAIRSKQQLGLSVGVSLTSAQVAALTHDIVWLEEEQVNGENVLVPVVYLAQANNRLAPDGALIAGNDVNLIAGQNLDNVGTLRASNNLSAQAGNDLTNSGLIQAGNRLNLLAGNTIVNTAGGIIAGRDVNLTVTQGDILNERSVTSHDSSSGYRTEHTDSVDSAARIEAANNLSLQAGRDVNSVGGVMSSGADTTLKAGRDVNLISAEGTNSNTVSGLFKNSSVTQYGSRVDAGGDLKVQAGRDISAVASEIDAKRDVTMSAVGDLSLSSAADESHASFTSKKVKSKEDHVSQVSTTVKAGGDVALSAGQDLALTASRVTAGDEAYLYAGKDLNLAAAEDSDYSYYSKTKKGSWGKKSSKMSESENDVAVGSSIQAQGKTTVVAANDINLTGSTINSDKGALAVLAGHDVNLTGAENRESSASAKSKSGGFGLSSTSKMSSDSQSSTSLTGSTLSGDTTLVQAGHDIAVSASNVVSTEETNIQARNSVRIESDAESFSAQHSQSTKKSGLLSTGGIGVTLGSSQNTYKQGTESASQKGSTVGSVMGDVNITAGKDLTVKASDVVAGKDIKLVGQNVNILDAANDSTTCTSQESKKSGLTLALSGVVGEAVNTAVQTAQDAIHENDTRLSALQGVKAGLSGYQAYQGAQALESGAQAGEFVGISISLGGQKSSSKQIQEQSVSQGSNLTAGGNLSLVATGNGQPGATGGDITVQGSKLQAGTDLLLSAAQDINLRSGTNTQSLDGSNKSAGGAIGVSLGVSDSGAGLSIFANGNAGAGKEKGNGTTWTETTVNAGNKLTLDSGRDATLVGAQANAQQIVADIGRNLTLSSQQDTDRYDSKQTNVSGGASFTFGSMSGSASLSVSQDKLKSNFDSVKEQTGLFAGKDGYQISVGEHTQLDASVIGSTASADKNKLTTGSLGWTGLDNKADFSSQHQSVSGGTGGDASTQFLGNMGSMLLVGANHDGHESSTTYAAISDGQLTIRDKDKQQQDVNTLSHDVEHANNALSPIFDKEKEQQRLRQAQLIGDIANQSMDIIRTQGTIEAAKAAQAHLTDEQKNMPGANPDASYKDRKAYVDMLQGTDAYKSTMAAYGTGSDLQRAAQAVTAAVQGLAGGNLAQAVVGASAPYLAGIIKDNTGDNLEARIMAHAVLGAVLAKSQQNSALAGATGASIGELVAYELYPNKPIDQLSEAEKQKVSALSTLAGGLAAGIVAGNSSDAVAGGIAAKNAVENNQLRGSEGITLAQEQAEYKKRNCGGTSSSRCDELSKNIKELLARDSSVLKDMPAVEGDIGTDPGSRPQPGQLVSCALSGNGVCVVSDRTVKTDLGDEWALEPASDAQSITHKAEVATTVAAQKAYLDEFSKETFAAGCGGMGLAGIACQTYMASGGKNPITGEVATTTERFGFGLQAVLNSAGLFGAVYDGAAASIDLAPVKGAKEAGAAGKVVDDIPATSPLARDGLREDLAAQAGIPRDIAGNPSSVWGKSIDDIKQSLTMDGATLTPKVRASSSGNAQVYTVEGSTTGIKEIQYSPSTIGDDVLSTHKGEYYKLTYADGSKVKVVDPVAYRPTFSSGSPIYDANTKYLNPQGQKVVFNSSTNTWVPE</sequence>
<dbReference type="GO" id="GO:0003824">
    <property type="term" value="F:catalytic activity"/>
    <property type="evidence" value="ECO:0007669"/>
    <property type="project" value="UniProtKB-ARBA"/>
</dbReference>
<dbReference type="Pfam" id="PF13332">
    <property type="entry name" value="Fil_haemagg_2"/>
    <property type="match status" value="6"/>
</dbReference>
<dbReference type="RefSeq" id="WP_057004866.1">
    <property type="nucleotide sequence ID" value="NZ_CP149793.1"/>
</dbReference>
<dbReference type="InterPro" id="IPR011050">
    <property type="entry name" value="Pectin_lyase_fold/virulence"/>
</dbReference>
<name>A0A7Y0ZTR4_PSEVE</name>
<dbReference type="InterPro" id="IPR008638">
    <property type="entry name" value="FhaB/CdiA-like_TPS"/>
</dbReference>
<feature type="compositionally biased region" description="Polar residues" evidence="1">
    <location>
        <begin position="3314"/>
        <end position="3329"/>
    </location>
</feature>